<evidence type="ECO:0000313" key="1">
    <source>
        <dbReference type="EMBL" id="REH54108.1"/>
    </source>
</evidence>
<organism evidence="1 2">
    <name type="scientific">Kutzneria buriramensis</name>
    <dbReference type="NCBI Taxonomy" id="1045776"/>
    <lineage>
        <taxon>Bacteria</taxon>
        <taxon>Bacillati</taxon>
        <taxon>Actinomycetota</taxon>
        <taxon>Actinomycetes</taxon>
        <taxon>Pseudonocardiales</taxon>
        <taxon>Pseudonocardiaceae</taxon>
        <taxon>Kutzneria</taxon>
    </lineage>
</organism>
<reference evidence="1 2" key="1">
    <citation type="submission" date="2018-08" db="EMBL/GenBank/DDBJ databases">
        <title>Genomic Encyclopedia of Archaeal and Bacterial Type Strains, Phase II (KMG-II): from individual species to whole genera.</title>
        <authorList>
            <person name="Goeker M."/>
        </authorList>
    </citation>
    <scope>NUCLEOTIDE SEQUENCE [LARGE SCALE GENOMIC DNA]</scope>
    <source>
        <strain evidence="1 2">DSM 45791</strain>
    </source>
</reference>
<dbReference type="AlphaFoldDB" id="A0A3E0I5T3"/>
<dbReference type="InterPro" id="IPR006521">
    <property type="entry name" value="Tail_protein_I"/>
</dbReference>
<keyword evidence="2" id="KW-1185">Reference proteome</keyword>
<sequence length="179" mass="18753">MRGTVPGLPSAVPLTAMLPGIFQEDPFTVRFVGGFDDVLAPILSTLDNLGAYLDPALAPEDFLAWLAGWVGLELDESWPVERQRAAIARAAQMYRMRGTVSGLRDNLEVLTGGRAQVADSGGVAWSVTPGAPFPGQDQPRLAVRVSVADPSAVSVSAVDAVVSAAKPAHVVHRVEVVGS</sequence>
<comment type="caution">
    <text evidence="1">The sequence shown here is derived from an EMBL/GenBank/DDBJ whole genome shotgun (WGS) entry which is preliminary data.</text>
</comment>
<proteinExistence type="predicted"/>
<dbReference type="OrthoDB" id="370073at2"/>
<dbReference type="EMBL" id="QUNO01000002">
    <property type="protein sequence ID" value="REH54108.1"/>
    <property type="molecule type" value="Genomic_DNA"/>
</dbReference>
<protein>
    <submittedName>
        <fullName evidence="1">Phage tail P2-like protein</fullName>
    </submittedName>
</protein>
<dbReference type="NCBIfam" id="TIGR02242">
    <property type="entry name" value="tail_TIGR02242"/>
    <property type="match status" value="1"/>
</dbReference>
<dbReference type="Proteomes" id="UP000256269">
    <property type="component" value="Unassembled WGS sequence"/>
</dbReference>
<accession>A0A3E0I5T3</accession>
<dbReference type="RefSeq" id="WP_116173203.1">
    <property type="nucleotide sequence ID" value="NZ_CP144375.1"/>
</dbReference>
<dbReference type="Pfam" id="PF09684">
    <property type="entry name" value="Tail_P2_I"/>
    <property type="match status" value="1"/>
</dbReference>
<dbReference type="InterPro" id="IPR011748">
    <property type="entry name" value="Unchr_phage_tail-like"/>
</dbReference>
<name>A0A3E0I5T3_9PSEU</name>
<gene>
    <name evidence="1" type="ORF">BCF44_102340</name>
</gene>
<evidence type="ECO:0000313" key="2">
    <source>
        <dbReference type="Proteomes" id="UP000256269"/>
    </source>
</evidence>